<dbReference type="InterPro" id="IPR012341">
    <property type="entry name" value="6hp_glycosidase-like_sf"/>
</dbReference>
<sequence>MVNQQKVDKVKKALLGMQRFSWEQGVAAQALLELGDTDNVILLAKDSVVRQDKSGRLGVMGDTQSVTDPAANGEPLLFAAIKTGDSKLQEAVQKMLHYLLNDAPKSESGILYHVNHKKQVWVDSFYMAPPFLAVMGHEKEAVKQIEGFRDLLWSEENQLFSHMWDDDINDFARKDFWGVGNGWAAAGIVRVIEALPESMSDDKKRLMGYVKEIIDGCLRYQREDGLFHDVLDDPSTFVETNVGQMLSYSIYRGVSSNWLSSSYLEQANKMREAAHKKVDEFGIVQGVCSAPHFDKSGSAPEGQAFFLLMEAVANKVVPV</sequence>
<dbReference type="Pfam" id="PF07470">
    <property type="entry name" value="Glyco_hydro_88"/>
    <property type="match status" value="1"/>
</dbReference>
<dbReference type="EMBL" id="JAFBDR010000002">
    <property type="protein sequence ID" value="MBM7569973.1"/>
    <property type="molecule type" value="Genomic_DNA"/>
</dbReference>
<dbReference type="PANTHER" id="PTHR41814">
    <property type="entry name" value="EXPRESSED PROTEIN"/>
    <property type="match status" value="1"/>
</dbReference>
<accession>A0ABS2MVZ8</accession>
<dbReference type="GO" id="GO:0016787">
    <property type="term" value="F:hydrolase activity"/>
    <property type="evidence" value="ECO:0007669"/>
    <property type="project" value="UniProtKB-KW"/>
</dbReference>
<dbReference type="SUPFAM" id="SSF48208">
    <property type="entry name" value="Six-hairpin glycosidases"/>
    <property type="match status" value="1"/>
</dbReference>
<evidence type="ECO:0000313" key="2">
    <source>
        <dbReference type="EMBL" id="MBM7569973.1"/>
    </source>
</evidence>
<keyword evidence="3" id="KW-1185">Reference proteome</keyword>
<evidence type="ECO:0000313" key="3">
    <source>
        <dbReference type="Proteomes" id="UP001296943"/>
    </source>
</evidence>
<dbReference type="RefSeq" id="WP_204497423.1">
    <property type="nucleotide sequence ID" value="NZ_JAFBDR010000002.1"/>
</dbReference>
<name>A0ABS2MVZ8_9BACI</name>
<dbReference type="Gene3D" id="1.50.10.10">
    <property type="match status" value="1"/>
</dbReference>
<dbReference type="InterPro" id="IPR008928">
    <property type="entry name" value="6-hairpin_glycosidase_sf"/>
</dbReference>
<comment type="caution">
    <text evidence="2">The sequence shown here is derived from an EMBL/GenBank/DDBJ whole genome shotgun (WGS) entry which is preliminary data.</text>
</comment>
<gene>
    <name evidence="2" type="ORF">JOC48_000451</name>
</gene>
<reference evidence="2 3" key="1">
    <citation type="submission" date="2021-01" db="EMBL/GenBank/DDBJ databases">
        <title>Genomic Encyclopedia of Type Strains, Phase IV (KMG-IV): sequencing the most valuable type-strain genomes for metagenomic binning, comparative biology and taxonomic classification.</title>
        <authorList>
            <person name="Goeker M."/>
        </authorList>
    </citation>
    <scope>NUCLEOTIDE SEQUENCE [LARGE SCALE GENOMIC DNA]</scope>
    <source>
        <strain evidence="2 3">DSM 23711</strain>
    </source>
</reference>
<dbReference type="InterPro" id="IPR010905">
    <property type="entry name" value="Glyco_hydro_88"/>
</dbReference>
<keyword evidence="1 2" id="KW-0378">Hydrolase</keyword>
<organism evidence="2 3">
    <name type="scientific">Aquibacillus albus</name>
    <dbReference type="NCBI Taxonomy" id="1168171"/>
    <lineage>
        <taxon>Bacteria</taxon>
        <taxon>Bacillati</taxon>
        <taxon>Bacillota</taxon>
        <taxon>Bacilli</taxon>
        <taxon>Bacillales</taxon>
        <taxon>Bacillaceae</taxon>
        <taxon>Aquibacillus</taxon>
    </lineage>
</organism>
<proteinExistence type="predicted"/>
<dbReference type="Proteomes" id="UP001296943">
    <property type="component" value="Unassembled WGS sequence"/>
</dbReference>
<dbReference type="PANTHER" id="PTHR41814:SF1">
    <property type="entry name" value="CELLULASE"/>
    <property type="match status" value="1"/>
</dbReference>
<protein>
    <submittedName>
        <fullName evidence="2">Rhamnogalacturonyl hydrolase YesR</fullName>
    </submittedName>
</protein>
<evidence type="ECO:0000256" key="1">
    <source>
        <dbReference type="ARBA" id="ARBA00022801"/>
    </source>
</evidence>